<dbReference type="GO" id="GO:0046872">
    <property type="term" value="F:metal ion binding"/>
    <property type="evidence" value="ECO:0007669"/>
    <property type="project" value="UniProtKB-KW"/>
</dbReference>
<evidence type="ECO:0000256" key="2">
    <source>
        <dbReference type="ARBA" id="ARBA00022723"/>
    </source>
</evidence>
<dbReference type="PANTHER" id="PTHR13847">
    <property type="entry name" value="SARCOSINE DEHYDROGENASE-RELATED"/>
    <property type="match status" value="1"/>
</dbReference>
<evidence type="ECO:0000256" key="3">
    <source>
        <dbReference type="ARBA" id="ARBA00023004"/>
    </source>
</evidence>
<dbReference type="RefSeq" id="WP_122899803.1">
    <property type="nucleotide sequence ID" value="NZ_RHIB01000002.1"/>
</dbReference>
<dbReference type="FunFam" id="2.102.10.10:FF:000014">
    <property type="entry name" value="Oxidoreductase, FAD dependent"/>
    <property type="match status" value="1"/>
</dbReference>
<feature type="domain" description="Rieske" evidence="6">
    <location>
        <begin position="422"/>
        <end position="508"/>
    </location>
</feature>
<dbReference type="GO" id="GO:0016705">
    <property type="term" value="F:oxidoreductase activity, acting on paired donors, with incorporation or reduction of molecular oxygen"/>
    <property type="evidence" value="ECO:0007669"/>
    <property type="project" value="UniProtKB-ARBA"/>
</dbReference>
<keyword evidence="4" id="KW-0411">Iron-sulfur</keyword>
<dbReference type="AlphaFoldDB" id="A0A3M7TT43"/>
<dbReference type="InterPro" id="IPR017941">
    <property type="entry name" value="Rieske_2Fe-2S"/>
</dbReference>
<dbReference type="SUPFAM" id="SSF50022">
    <property type="entry name" value="ISP domain"/>
    <property type="match status" value="1"/>
</dbReference>
<dbReference type="InterPro" id="IPR036188">
    <property type="entry name" value="FAD/NAD-bd_sf"/>
</dbReference>
<evidence type="ECO:0000256" key="1">
    <source>
        <dbReference type="ARBA" id="ARBA00022714"/>
    </source>
</evidence>
<accession>A0A3M7TT43</accession>
<name>A0A3M7TT43_9BACI</name>
<dbReference type="InterPro" id="IPR006076">
    <property type="entry name" value="FAD-dep_OxRdtase"/>
</dbReference>
<sequence length="508" mass="57110">MMSEHMPRYPEPFWRKESETTEYPALTDNTDCDVAVVGGGIAGITTAYLLQKEGKNVVLIDAGKLINGTTGHTTAKITSQHGLFYDELINHFGKEKARHYYDANQEGLEFIEELVNELSIDCDFSHEDAFVFTQDPDEIFKIKKEDEAYQQLDINGGLIDEKTLPFYTRAAIVMRDQAQFHPVKYLNALTDAFIKAGGTVYENTTASDVKTGDRPAVITREGHEITCDHVVAASHFPFYDGMGFYFARMHAERSYSLAVKTSKPITSGMYINAEDPKRSIRCTPAEDGYLMIIGGEKHKTGQGIDTSKHYDALAAYSREMFPDAEILYRWATHDLITMDKLPYIGHITERHKNIFVATGFHKWGMTNGTIAAKIIRDGILEKENTYRELFTPHRMKADPGIKEFVKENANVAKYFVKGKAEMVRRKPEDLASDEGGVVTVKGKRAGAYKDPDGLLHAVDTTCTHMGCECEWNDGDRTWDCPCHGSRFNVQGEVIEGPADKPLRKLDLE</sequence>
<dbReference type="InterPro" id="IPR005805">
    <property type="entry name" value="Rieske_Fe-S_prot_C"/>
</dbReference>
<dbReference type="InterPro" id="IPR036922">
    <property type="entry name" value="Rieske_2Fe-2S_sf"/>
</dbReference>
<dbReference type="GO" id="GO:0016020">
    <property type="term" value="C:membrane"/>
    <property type="evidence" value="ECO:0007669"/>
    <property type="project" value="InterPro"/>
</dbReference>
<dbReference type="Pfam" id="PF01266">
    <property type="entry name" value="DAO"/>
    <property type="match status" value="1"/>
</dbReference>
<dbReference type="OrthoDB" id="9767869at2"/>
<dbReference type="Proteomes" id="UP000278746">
    <property type="component" value="Unassembled WGS sequence"/>
</dbReference>
<protein>
    <submittedName>
        <fullName evidence="7">FAD-dependent oxidoreductase</fullName>
    </submittedName>
</protein>
<evidence type="ECO:0000313" key="7">
    <source>
        <dbReference type="EMBL" id="RNA67922.1"/>
    </source>
</evidence>
<dbReference type="EMBL" id="RHIB01000002">
    <property type="protein sequence ID" value="RNA67922.1"/>
    <property type="molecule type" value="Genomic_DNA"/>
</dbReference>
<keyword evidence="5" id="KW-1015">Disulfide bond</keyword>
<keyword evidence="8" id="KW-1185">Reference proteome</keyword>
<dbReference type="Pfam" id="PF00355">
    <property type="entry name" value="Rieske"/>
    <property type="match status" value="1"/>
</dbReference>
<dbReference type="PRINTS" id="PR00162">
    <property type="entry name" value="RIESKE"/>
</dbReference>
<dbReference type="SUPFAM" id="SSF51971">
    <property type="entry name" value="Nucleotide-binding domain"/>
    <property type="match status" value="1"/>
</dbReference>
<comment type="caution">
    <text evidence="7">The sequence shown here is derived from an EMBL/GenBank/DDBJ whole genome shotgun (WGS) entry which is preliminary data.</text>
</comment>
<organism evidence="7 8">
    <name type="scientific">Alteribacter keqinensis</name>
    <dbReference type="NCBI Taxonomy" id="2483800"/>
    <lineage>
        <taxon>Bacteria</taxon>
        <taxon>Bacillati</taxon>
        <taxon>Bacillota</taxon>
        <taxon>Bacilli</taxon>
        <taxon>Bacillales</taxon>
        <taxon>Bacillaceae</taxon>
        <taxon>Alteribacter</taxon>
    </lineage>
</organism>
<dbReference type="PANTHER" id="PTHR13847:SF274">
    <property type="entry name" value="RIESKE 2FE-2S IRON-SULFUR PROTEIN YHFW-RELATED"/>
    <property type="match status" value="1"/>
</dbReference>
<keyword evidence="1" id="KW-0001">2Fe-2S</keyword>
<dbReference type="CDD" id="cd03477">
    <property type="entry name" value="Rieske_YhfW_C"/>
    <property type="match status" value="1"/>
</dbReference>
<dbReference type="PROSITE" id="PS51296">
    <property type="entry name" value="RIESKE"/>
    <property type="match status" value="1"/>
</dbReference>
<proteinExistence type="predicted"/>
<evidence type="ECO:0000313" key="8">
    <source>
        <dbReference type="Proteomes" id="UP000278746"/>
    </source>
</evidence>
<dbReference type="Gene3D" id="3.30.9.10">
    <property type="entry name" value="D-Amino Acid Oxidase, subunit A, domain 2"/>
    <property type="match status" value="1"/>
</dbReference>
<evidence type="ECO:0000256" key="5">
    <source>
        <dbReference type="ARBA" id="ARBA00023157"/>
    </source>
</evidence>
<keyword evidence="3" id="KW-0408">Iron</keyword>
<dbReference type="InterPro" id="IPR038010">
    <property type="entry name" value="YhfW_C"/>
</dbReference>
<dbReference type="GO" id="GO:0051537">
    <property type="term" value="F:2 iron, 2 sulfur cluster binding"/>
    <property type="evidence" value="ECO:0007669"/>
    <property type="project" value="UniProtKB-KW"/>
</dbReference>
<keyword evidence="2" id="KW-0479">Metal-binding</keyword>
<evidence type="ECO:0000256" key="4">
    <source>
        <dbReference type="ARBA" id="ARBA00023014"/>
    </source>
</evidence>
<dbReference type="GO" id="GO:0004497">
    <property type="term" value="F:monooxygenase activity"/>
    <property type="evidence" value="ECO:0007669"/>
    <property type="project" value="UniProtKB-ARBA"/>
</dbReference>
<dbReference type="Gene3D" id="2.102.10.10">
    <property type="entry name" value="Rieske [2Fe-2S] iron-sulphur domain"/>
    <property type="match status" value="1"/>
</dbReference>
<evidence type="ECO:0000259" key="6">
    <source>
        <dbReference type="PROSITE" id="PS51296"/>
    </source>
</evidence>
<dbReference type="Gene3D" id="3.50.50.60">
    <property type="entry name" value="FAD/NAD(P)-binding domain"/>
    <property type="match status" value="1"/>
</dbReference>
<dbReference type="GO" id="GO:0005737">
    <property type="term" value="C:cytoplasm"/>
    <property type="evidence" value="ECO:0007669"/>
    <property type="project" value="TreeGrafter"/>
</dbReference>
<reference evidence="7 8" key="1">
    <citation type="submission" date="2018-10" db="EMBL/GenBank/DDBJ databases">
        <title>Bacillus Keqinensis sp. nov., a moderately halophilic bacterium isolated from a saline-alkaline lake.</title>
        <authorList>
            <person name="Wang H."/>
        </authorList>
    </citation>
    <scope>NUCLEOTIDE SEQUENCE [LARGE SCALE GENOMIC DNA]</scope>
    <source>
        <strain evidence="7 8">KQ-3</strain>
    </source>
</reference>
<gene>
    <name evidence="7" type="ORF">EBO34_14595</name>
</gene>